<proteinExistence type="predicted"/>
<reference evidence="2" key="1">
    <citation type="submission" date="2020-04" db="EMBL/GenBank/DDBJ databases">
        <authorList>
            <person name="Chiriac C."/>
            <person name="Salcher M."/>
            <person name="Ghai R."/>
            <person name="Kavagutti S V."/>
        </authorList>
    </citation>
    <scope>NUCLEOTIDE SEQUENCE</scope>
</reference>
<protein>
    <submittedName>
        <fullName evidence="2">Uncharacterized protein</fullName>
    </submittedName>
</protein>
<sequence length="88" mass="9885">MNRLDHQIQKANVFNIINDLGAMVSPRNRRTPSDITTKVMLFCAEMRKKDGALEASIYNVEDSMFMVNECHEALVKLAVDAGMIEVIA</sequence>
<name>A0A6J5NEI5_9CAUD</name>
<evidence type="ECO:0000313" key="1">
    <source>
        <dbReference type="EMBL" id="CAB4144972.1"/>
    </source>
</evidence>
<dbReference type="EMBL" id="LR796441">
    <property type="protein sequence ID" value="CAB4144972.1"/>
    <property type="molecule type" value="Genomic_DNA"/>
</dbReference>
<accession>A0A6J5NEI5</accession>
<organism evidence="2">
    <name type="scientific">uncultured Caudovirales phage</name>
    <dbReference type="NCBI Taxonomy" id="2100421"/>
    <lineage>
        <taxon>Viruses</taxon>
        <taxon>Duplodnaviria</taxon>
        <taxon>Heunggongvirae</taxon>
        <taxon>Uroviricota</taxon>
        <taxon>Caudoviricetes</taxon>
        <taxon>Peduoviridae</taxon>
        <taxon>Maltschvirus</taxon>
        <taxon>Maltschvirus maltsch</taxon>
    </lineage>
</organism>
<evidence type="ECO:0000313" key="2">
    <source>
        <dbReference type="EMBL" id="CAB4155428.1"/>
    </source>
</evidence>
<gene>
    <name evidence="1" type="ORF">UFOVP467_32</name>
    <name evidence="2" type="ORF">UFOVP657_2</name>
</gene>
<dbReference type="EMBL" id="LR796634">
    <property type="protein sequence ID" value="CAB4155428.1"/>
    <property type="molecule type" value="Genomic_DNA"/>
</dbReference>